<dbReference type="Pfam" id="PF05641">
    <property type="entry name" value="Agenet"/>
    <property type="match status" value="1"/>
</dbReference>
<dbReference type="SMART" id="SM00743">
    <property type="entry name" value="Agenet"/>
    <property type="match status" value="2"/>
</dbReference>
<evidence type="ECO:0000256" key="1">
    <source>
        <dbReference type="SAM" id="MobiDB-lite"/>
    </source>
</evidence>
<evidence type="ECO:0000313" key="4">
    <source>
        <dbReference type="EMBL" id="RZB99938.1"/>
    </source>
</evidence>
<gene>
    <name evidence="3" type="ORF">D0Y65_022365</name>
</gene>
<evidence type="ECO:0000313" key="3">
    <source>
        <dbReference type="EMBL" id="RZB99937.1"/>
    </source>
</evidence>
<reference evidence="3 5" key="1">
    <citation type="submission" date="2018-09" db="EMBL/GenBank/DDBJ databases">
        <title>A high-quality reference genome of wild soybean provides a powerful tool to mine soybean genomes.</title>
        <authorList>
            <person name="Xie M."/>
            <person name="Chung C.Y.L."/>
            <person name="Li M.-W."/>
            <person name="Wong F.-L."/>
            <person name="Chan T.-F."/>
            <person name="Lam H.-M."/>
        </authorList>
    </citation>
    <scope>NUCLEOTIDE SEQUENCE [LARGE SCALE GENOMIC DNA]</scope>
    <source>
        <strain evidence="5">cv. W05</strain>
        <tissue evidence="3">Hypocotyl of etiolated seedlings</tissue>
    </source>
</reference>
<dbReference type="GO" id="GO:0003682">
    <property type="term" value="F:chromatin binding"/>
    <property type="evidence" value="ECO:0007669"/>
    <property type="project" value="InterPro"/>
</dbReference>
<dbReference type="PANTHER" id="PTHR31917">
    <property type="entry name" value="AGENET DOMAIN-CONTAINING PROTEIN-RELATED"/>
    <property type="match status" value="1"/>
</dbReference>
<sequence length="727" mass="82183">MAVNNCCFVEWKEQFVSQERGNRVVHYYLKDSAGESVLAVVGTERSVRHMCYVVAEEFLEICGMEGSIPTGFKWRSRREVVDWLTSTLSKQNLQGDRSVSAGHNLVPSHEATNDSVNEITGLSAQITDDKDFPTSNSKLSNSDIVWSGVAWRCGKQLKHYPAFFRNGIKIAIQSFVFVMGKGENHYIAYVEDMYEDRRGQKKIKVRWFHHNQEVKGVVPVRNPHPREVFITPYSQVISSECVDGSATVLTREDFEKCMPFFSPTSRDRIHLCFRQFRSNKIKPFDLSKLRGYYAQPILSCLHLDSIQHPEFLAREDEELSAGDDVKVGVKRRRGDKGSPQSWISRQGVRKLSRNKQMMVYKTFQVANYARSERILLSRKQVGSQPWSNHKYKVDDKIELLCQDSGIRGCWFRCTVVQVARKQLKVQYDDVQDEDGSGNLEEWIPSFKLARPDKLGMRHSGRPTIRPAPTYEEQELAVEVGSAVDAWWSDGWWEGVVTRIDNCGDDSVEVHFPGMLCFFFPQVLSVNHFILHFLMELILVVLGECLLMNVCKKDLRISRDWLGDSWINIKAKPEITKSIFTANNSFNTKLSVSPSIAKDVDSVGFANSCHGDPVSKKSNEPVVIKEENFVSCDGSDKEENFVSCDGSAEDGDCVQDNKPSSEKSTQADNIDTHINCDNEENCGDNDNDNNSNDGGGNKNDDDNGNKDMGVFGTSGPDQETVELMEVAV</sequence>
<dbReference type="SMART" id="SM00439">
    <property type="entry name" value="BAH"/>
    <property type="match status" value="1"/>
</dbReference>
<name>A0A445JNG6_GLYSO</name>
<keyword evidence="5" id="KW-1185">Reference proteome</keyword>
<dbReference type="InterPro" id="IPR043151">
    <property type="entry name" value="BAH_sf"/>
</dbReference>
<dbReference type="Proteomes" id="UP000289340">
    <property type="component" value="Chromosome 8"/>
</dbReference>
<dbReference type="EMBL" id="QZWG01000008">
    <property type="protein sequence ID" value="RZB99937.1"/>
    <property type="molecule type" value="Genomic_DNA"/>
</dbReference>
<accession>A0A445JNG6</accession>
<dbReference type="PANTHER" id="PTHR31917:SF101">
    <property type="entry name" value="OS07G0607300 PROTEIN"/>
    <property type="match status" value="1"/>
</dbReference>
<proteinExistence type="predicted"/>
<dbReference type="CDD" id="cd20405">
    <property type="entry name" value="Tudor_Agenet_AtDUF_rpt1_3"/>
    <property type="match status" value="1"/>
</dbReference>
<dbReference type="PROSITE" id="PS51038">
    <property type="entry name" value="BAH"/>
    <property type="match status" value="1"/>
</dbReference>
<dbReference type="AlphaFoldDB" id="A0A445JNG6"/>
<dbReference type="Gene3D" id="2.30.30.490">
    <property type="match status" value="1"/>
</dbReference>
<feature type="domain" description="BAH" evidence="2">
    <location>
        <begin position="168"/>
        <end position="287"/>
    </location>
</feature>
<evidence type="ECO:0000313" key="5">
    <source>
        <dbReference type="Proteomes" id="UP000289340"/>
    </source>
</evidence>
<dbReference type="InterPro" id="IPR008395">
    <property type="entry name" value="Agenet-like_dom"/>
</dbReference>
<feature type="region of interest" description="Disordered" evidence="1">
    <location>
        <begin position="651"/>
        <end position="727"/>
    </location>
</feature>
<feature type="compositionally biased region" description="Acidic residues" evidence="1">
    <location>
        <begin position="676"/>
        <end position="686"/>
    </location>
</feature>
<organism evidence="3 5">
    <name type="scientific">Glycine soja</name>
    <name type="common">Wild soybean</name>
    <dbReference type="NCBI Taxonomy" id="3848"/>
    <lineage>
        <taxon>Eukaryota</taxon>
        <taxon>Viridiplantae</taxon>
        <taxon>Streptophyta</taxon>
        <taxon>Embryophyta</taxon>
        <taxon>Tracheophyta</taxon>
        <taxon>Spermatophyta</taxon>
        <taxon>Magnoliopsida</taxon>
        <taxon>eudicotyledons</taxon>
        <taxon>Gunneridae</taxon>
        <taxon>Pentapetalae</taxon>
        <taxon>rosids</taxon>
        <taxon>fabids</taxon>
        <taxon>Fabales</taxon>
        <taxon>Fabaceae</taxon>
        <taxon>Papilionoideae</taxon>
        <taxon>50 kb inversion clade</taxon>
        <taxon>NPAAA clade</taxon>
        <taxon>indigoferoid/millettioid clade</taxon>
        <taxon>Phaseoleae</taxon>
        <taxon>Glycine</taxon>
        <taxon>Glycine subgen. Soja</taxon>
    </lineage>
</organism>
<comment type="caution">
    <text evidence="3">The sequence shown here is derived from an EMBL/GenBank/DDBJ whole genome shotgun (WGS) entry which is preliminary data.</text>
</comment>
<evidence type="ECO:0000259" key="2">
    <source>
        <dbReference type="PROSITE" id="PS51038"/>
    </source>
</evidence>
<dbReference type="EMBL" id="QZWG01000008">
    <property type="protein sequence ID" value="RZB99938.1"/>
    <property type="molecule type" value="Genomic_DNA"/>
</dbReference>
<protein>
    <submittedName>
        <fullName evidence="3">DUF724 domain-containing protein 3 isoform B</fullName>
    </submittedName>
    <submittedName>
        <fullName evidence="4">DUF724 domain-containing protein 3 isoform C</fullName>
    </submittedName>
</protein>
<dbReference type="Pfam" id="PF01426">
    <property type="entry name" value="BAH"/>
    <property type="match status" value="1"/>
</dbReference>
<dbReference type="InterPro" id="IPR014002">
    <property type="entry name" value="Agenet_dom_plant"/>
</dbReference>
<dbReference type="InterPro" id="IPR001025">
    <property type="entry name" value="BAH_dom"/>
</dbReference>